<feature type="compositionally biased region" description="Basic and acidic residues" evidence="1">
    <location>
        <begin position="343"/>
        <end position="353"/>
    </location>
</feature>
<reference evidence="2" key="1">
    <citation type="submission" date="2015-08" db="EMBL/GenBank/DDBJ databases">
        <authorList>
            <person name="Babu N.S."/>
            <person name="Beckwith C.J."/>
            <person name="Beseler K.G."/>
            <person name="Brison A."/>
            <person name="Carone J.V."/>
            <person name="Caskin T.P."/>
            <person name="Diamond M."/>
            <person name="Durham M.E."/>
            <person name="Foxe J.M."/>
            <person name="Go M."/>
            <person name="Henderson B.A."/>
            <person name="Jones I.B."/>
            <person name="McGettigan J.A."/>
            <person name="Micheletti S.J."/>
            <person name="Nasrallah M.E."/>
            <person name="Ortiz D."/>
            <person name="Piller C.R."/>
            <person name="Privatt S.R."/>
            <person name="Schneider S.L."/>
            <person name="Sharp S."/>
            <person name="Smith T.C."/>
            <person name="Stanton J.D."/>
            <person name="Ullery H.E."/>
            <person name="Wilson R.J."/>
            <person name="Serrano M.G."/>
            <person name="Buck G."/>
            <person name="Lee V."/>
            <person name="Wang Y."/>
            <person name="Carvalho R."/>
            <person name="Voegtly L."/>
            <person name="Shi R."/>
            <person name="Duckworth R."/>
            <person name="Johnson A."/>
            <person name="Loviza R."/>
            <person name="Walstead R."/>
            <person name="Shah Z."/>
            <person name="Kiflezghi M."/>
            <person name="Wade K."/>
            <person name="Ball S.L."/>
            <person name="Bradley K.W."/>
            <person name="Asai D.J."/>
            <person name="Bowman C.A."/>
            <person name="Russell D.A."/>
            <person name="Pope W.H."/>
            <person name="Jacobs-Sera D."/>
            <person name="Hendrix R.W."/>
            <person name="Hatfull G.F."/>
        </authorList>
    </citation>
    <scope>NUCLEOTIDE SEQUENCE [LARGE SCALE GENOMIC DNA]</scope>
</reference>
<evidence type="ECO:0000313" key="2">
    <source>
        <dbReference type="EMBL" id="CUV04738.1"/>
    </source>
</evidence>
<feature type="region of interest" description="Disordered" evidence="1">
    <location>
        <begin position="427"/>
        <end position="494"/>
    </location>
</feature>
<feature type="compositionally biased region" description="Basic and acidic residues" evidence="1">
    <location>
        <begin position="201"/>
        <end position="213"/>
    </location>
</feature>
<feature type="compositionally biased region" description="Polar residues" evidence="1">
    <location>
        <begin position="367"/>
        <end position="391"/>
    </location>
</feature>
<dbReference type="OrthoDB" id="342507at2759"/>
<dbReference type="VEuPathDB" id="CryptoDB:Chro.20388"/>
<feature type="compositionally biased region" description="Basic and acidic residues" evidence="1">
    <location>
        <begin position="427"/>
        <end position="438"/>
    </location>
</feature>
<feature type="region of interest" description="Disordered" evidence="1">
    <location>
        <begin position="73"/>
        <end position="92"/>
    </location>
</feature>
<dbReference type="VEuPathDB" id="CryptoDB:CHUDEA2_3630"/>
<name>A0A0S4TBW8_CRYHO</name>
<dbReference type="VEuPathDB" id="CryptoDB:ChTU502y2012_303g0005"/>
<feature type="compositionally biased region" description="Low complexity" evidence="1">
    <location>
        <begin position="467"/>
        <end position="478"/>
    </location>
</feature>
<feature type="compositionally biased region" description="Basic and acidic residues" evidence="1">
    <location>
        <begin position="234"/>
        <end position="255"/>
    </location>
</feature>
<accession>A0A0S4TBW8</accession>
<feature type="region of interest" description="Disordered" evidence="1">
    <location>
        <begin position="39"/>
        <end position="59"/>
    </location>
</feature>
<dbReference type="EMBL" id="LN877948">
    <property type="protein sequence ID" value="CUV04738.1"/>
    <property type="molecule type" value="Genomic_DNA"/>
</dbReference>
<dbReference type="AlphaFoldDB" id="A0A0S4TBW8"/>
<evidence type="ECO:0000256" key="1">
    <source>
        <dbReference type="SAM" id="MobiDB-lite"/>
    </source>
</evidence>
<feature type="region of interest" description="Disordered" evidence="1">
    <location>
        <begin position="316"/>
        <end position="393"/>
    </location>
</feature>
<dbReference type="VEuPathDB" id="CryptoDB:GY17_00003535"/>
<gene>
    <name evidence="2" type="ORF">CHUDEA2_3630</name>
</gene>
<proteinExistence type="predicted"/>
<protein>
    <submittedName>
        <fullName evidence="2">Uncharacterized protein</fullName>
    </submittedName>
</protein>
<dbReference type="Proteomes" id="UP000199752">
    <property type="component" value="Chromosome 2"/>
</dbReference>
<feature type="compositionally biased region" description="Basic residues" evidence="1">
    <location>
        <begin position="480"/>
        <end position="494"/>
    </location>
</feature>
<sequence length="494" mass="56138">MEGVKYSRGGKVHIGEERCRGGRGGGYVGMFVDGKGNGRGGGTYRGNRFSRGNKTKSGSIYRDQNTRLDFTRKLQSSTETTVGPDGLEKSSASADCSNKVIIDTSDLLAISFRISPEKKCDEKIGVIPNGISSTEASEYCKSQGSSQNPSPLGGCQEKFNTSSNFYGDSKHFSNYKHYKKNHFQSAYRGRRKMFNKTQGEKALEMKREPEKQDLTSPTPSPMEPAQIQEVESINTKKDGPKLPTSDKKIPDREDILESPSKMPDKNSKCTETLIKDQDNNINSDSQMIRDVINWMKERQGEAIHWLKENGKYPQEEYVQNSVRKPRKFSQDGGFRGKKQSWNDSERNIEEKNQRFPAKYKGQKKDTLSFSYSPKTLVNPTNQDKSSNSTSECLELSQCRETSKQFGANIPNKDLGQKLDLRAKQKFEYNRRFSREKAGNFRFQNKTKENEPYRSTGTRNDSKDGEKSTNSNSNFNTPTKYRNHYHKKQSVQKDL</sequence>
<feature type="region of interest" description="Disordered" evidence="1">
    <location>
        <begin position="201"/>
        <end position="269"/>
    </location>
</feature>
<organism evidence="2">
    <name type="scientific">Cryptosporidium hominis</name>
    <dbReference type="NCBI Taxonomy" id="237895"/>
    <lineage>
        <taxon>Eukaryota</taxon>
        <taxon>Sar</taxon>
        <taxon>Alveolata</taxon>
        <taxon>Apicomplexa</taxon>
        <taxon>Conoidasida</taxon>
        <taxon>Coccidia</taxon>
        <taxon>Eucoccidiorida</taxon>
        <taxon>Eimeriorina</taxon>
        <taxon>Cryptosporidiidae</taxon>
        <taxon>Cryptosporidium</taxon>
    </lineage>
</organism>